<protein>
    <submittedName>
        <fullName evidence="2">Transglutaminase domain-containing protein</fullName>
    </submittedName>
</protein>
<dbReference type="InterPro" id="IPR052557">
    <property type="entry name" value="CAP/Cytokinesis_protein"/>
</dbReference>
<comment type="caution">
    <text evidence="2">The sequence shown here is derived from an EMBL/GenBank/DDBJ whole genome shotgun (WGS) entry which is preliminary data.</text>
</comment>
<proteinExistence type="predicted"/>
<evidence type="ECO:0000313" key="2">
    <source>
        <dbReference type="EMBL" id="MFD3000398.1"/>
    </source>
</evidence>
<dbReference type="RefSeq" id="WP_377483785.1">
    <property type="nucleotide sequence ID" value="NZ_JBHUOX010000005.1"/>
</dbReference>
<organism evidence="2 3">
    <name type="scientific">Pontibacter toksunensis</name>
    <dbReference type="NCBI Taxonomy" id="1332631"/>
    <lineage>
        <taxon>Bacteria</taxon>
        <taxon>Pseudomonadati</taxon>
        <taxon>Bacteroidota</taxon>
        <taxon>Cytophagia</taxon>
        <taxon>Cytophagales</taxon>
        <taxon>Hymenobacteraceae</taxon>
        <taxon>Pontibacter</taxon>
    </lineage>
</organism>
<keyword evidence="3" id="KW-1185">Reference proteome</keyword>
<accession>A0ABW6BRC6</accession>
<name>A0ABW6BRC6_9BACT</name>
<dbReference type="InterPro" id="IPR038765">
    <property type="entry name" value="Papain-like_cys_pep_sf"/>
</dbReference>
<dbReference type="SUPFAM" id="SSF54001">
    <property type="entry name" value="Cysteine proteinases"/>
    <property type="match status" value="1"/>
</dbReference>
<dbReference type="Pfam" id="PF01841">
    <property type="entry name" value="Transglut_core"/>
    <property type="match status" value="1"/>
</dbReference>
<dbReference type="PANTHER" id="PTHR46333">
    <property type="entry name" value="CYTOKINESIS PROTEIN 3"/>
    <property type="match status" value="1"/>
</dbReference>
<evidence type="ECO:0000313" key="3">
    <source>
        <dbReference type="Proteomes" id="UP001597641"/>
    </source>
</evidence>
<dbReference type="InterPro" id="IPR002931">
    <property type="entry name" value="Transglutaminase-like"/>
</dbReference>
<dbReference type="PANTHER" id="PTHR46333:SF2">
    <property type="entry name" value="CYTOKINESIS PROTEIN 3"/>
    <property type="match status" value="1"/>
</dbReference>
<gene>
    <name evidence="2" type="ORF">ACFS7Z_08515</name>
</gene>
<dbReference type="Proteomes" id="UP001597641">
    <property type="component" value="Unassembled WGS sequence"/>
</dbReference>
<feature type="domain" description="Transglutaminase-like" evidence="1">
    <location>
        <begin position="6"/>
        <end position="72"/>
    </location>
</feature>
<dbReference type="Gene3D" id="3.10.620.30">
    <property type="match status" value="1"/>
</dbReference>
<sequence>MWLLTHKYEYDHEKMRAIFLWIQHNISYDHTYRSYTYYRTFKSRKGICAGYSILIHKMFSYAGIKAKLVIGDLTMVTLTETCMLGHM</sequence>
<dbReference type="EMBL" id="JBHUOX010000005">
    <property type="protein sequence ID" value="MFD3000398.1"/>
    <property type="molecule type" value="Genomic_DNA"/>
</dbReference>
<reference evidence="3" key="1">
    <citation type="journal article" date="2019" name="Int. J. Syst. Evol. Microbiol.">
        <title>The Global Catalogue of Microorganisms (GCM) 10K type strain sequencing project: providing services to taxonomists for standard genome sequencing and annotation.</title>
        <authorList>
            <consortium name="The Broad Institute Genomics Platform"/>
            <consortium name="The Broad Institute Genome Sequencing Center for Infectious Disease"/>
            <person name="Wu L."/>
            <person name="Ma J."/>
        </authorList>
    </citation>
    <scope>NUCLEOTIDE SEQUENCE [LARGE SCALE GENOMIC DNA]</scope>
    <source>
        <strain evidence="3">KCTC 23984</strain>
    </source>
</reference>
<evidence type="ECO:0000259" key="1">
    <source>
        <dbReference type="Pfam" id="PF01841"/>
    </source>
</evidence>